<evidence type="ECO:0000256" key="3">
    <source>
        <dbReference type="ARBA" id="ARBA00023014"/>
    </source>
</evidence>
<reference evidence="5" key="1">
    <citation type="journal article" date="2014" name="Front. Microbiol.">
        <title>High frequency of phylogenetically diverse reductive dehalogenase-homologous genes in deep subseafloor sedimentary metagenomes.</title>
        <authorList>
            <person name="Kawai M."/>
            <person name="Futagami T."/>
            <person name="Toyoda A."/>
            <person name="Takaki Y."/>
            <person name="Nishi S."/>
            <person name="Hori S."/>
            <person name="Arai W."/>
            <person name="Tsubouchi T."/>
            <person name="Morono Y."/>
            <person name="Uchiyama I."/>
            <person name="Ito T."/>
            <person name="Fujiyama A."/>
            <person name="Inagaki F."/>
            <person name="Takami H."/>
        </authorList>
    </citation>
    <scope>NUCLEOTIDE SEQUENCE</scope>
    <source>
        <strain evidence="5">Expedition CK06-06</strain>
    </source>
</reference>
<keyword evidence="2" id="KW-0408">Iron</keyword>
<dbReference type="PANTHER" id="PTHR43742">
    <property type="entry name" value="TRIMETHYLAMINE-N-OXIDE REDUCTASE"/>
    <property type="match status" value="1"/>
</dbReference>
<dbReference type="GO" id="GO:0051536">
    <property type="term" value="F:iron-sulfur cluster binding"/>
    <property type="evidence" value="ECO:0007669"/>
    <property type="project" value="UniProtKB-KW"/>
</dbReference>
<gene>
    <name evidence="5" type="ORF">S01H1_62358</name>
</gene>
<name>X0XCJ5_9ZZZZ</name>
<protein>
    <recommendedName>
        <fullName evidence="4">4Fe-4S Mo/W bis-MGD-type domain-containing protein</fullName>
    </recommendedName>
</protein>
<organism evidence="5">
    <name type="scientific">marine sediment metagenome</name>
    <dbReference type="NCBI Taxonomy" id="412755"/>
    <lineage>
        <taxon>unclassified sequences</taxon>
        <taxon>metagenomes</taxon>
        <taxon>ecological metagenomes</taxon>
    </lineage>
</organism>
<dbReference type="GO" id="GO:0016491">
    <property type="term" value="F:oxidoreductase activity"/>
    <property type="evidence" value="ECO:0007669"/>
    <property type="project" value="InterPro"/>
</dbReference>
<dbReference type="PROSITE" id="PS51669">
    <property type="entry name" value="4FE4S_MOW_BIS_MGD"/>
    <property type="match status" value="1"/>
</dbReference>
<dbReference type="SUPFAM" id="SSF53706">
    <property type="entry name" value="Formate dehydrogenase/DMSO reductase, domains 1-3"/>
    <property type="match status" value="1"/>
</dbReference>
<evidence type="ECO:0000256" key="2">
    <source>
        <dbReference type="ARBA" id="ARBA00023004"/>
    </source>
</evidence>
<dbReference type="Pfam" id="PF04879">
    <property type="entry name" value="Molybdop_Fe4S4"/>
    <property type="match status" value="1"/>
</dbReference>
<dbReference type="Pfam" id="PF00384">
    <property type="entry name" value="Molybdopterin"/>
    <property type="match status" value="1"/>
</dbReference>
<dbReference type="EMBL" id="BARS01040952">
    <property type="protein sequence ID" value="GAG40815.1"/>
    <property type="molecule type" value="Genomic_DNA"/>
</dbReference>
<dbReference type="PANTHER" id="PTHR43742:SF6">
    <property type="entry name" value="OXIDOREDUCTASE YYAE-RELATED"/>
    <property type="match status" value="1"/>
</dbReference>
<dbReference type="InterPro" id="IPR006656">
    <property type="entry name" value="Mopterin_OxRdtase"/>
</dbReference>
<dbReference type="InterPro" id="IPR050612">
    <property type="entry name" value="Prok_Mopterin_Oxidored"/>
</dbReference>
<dbReference type="SMART" id="SM00926">
    <property type="entry name" value="Molybdop_Fe4S4"/>
    <property type="match status" value="1"/>
</dbReference>
<feature type="non-terminal residue" evidence="5">
    <location>
        <position position="132"/>
    </location>
</feature>
<evidence type="ECO:0000259" key="4">
    <source>
        <dbReference type="PROSITE" id="PS51669"/>
    </source>
</evidence>
<proteinExistence type="predicted"/>
<keyword evidence="1" id="KW-0479">Metal-binding</keyword>
<dbReference type="GO" id="GO:0046872">
    <property type="term" value="F:metal ion binding"/>
    <property type="evidence" value="ECO:0007669"/>
    <property type="project" value="UniProtKB-KW"/>
</dbReference>
<dbReference type="Gene3D" id="3.40.50.740">
    <property type="match status" value="1"/>
</dbReference>
<evidence type="ECO:0000256" key="1">
    <source>
        <dbReference type="ARBA" id="ARBA00022723"/>
    </source>
</evidence>
<comment type="caution">
    <text evidence="5">The sequence shown here is derived from an EMBL/GenBank/DDBJ whole genome shotgun (WGS) entry which is preliminary data.</text>
</comment>
<keyword evidence="3" id="KW-0411">Iron-sulfur</keyword>
<accession>X0XCJ5</accession>
<evidence type="ECO:0000313" key="5">
    <source>
        <dbReference type="EMBL" id="GAG40815.1"/>
    </source>
</evidence>
<dbReference type="InterPro" id="IPR006963">
    <property type="entry name" value="Mopterin_OxRdtase_4Fe-4S_dom"/>
</dbReference>
<dbReference type="AlphaFoldDB" id="X0XCJ5"/>
<sequence length="132" mass="14894">MEQPVITTSPADCPENCGIIARVKDGRVIKLEGNPEHGYTKGFLCRKGYRYLNRVYSSKRVLFPQKKVKSGWKRISWDEALDTIAEKIKFFQDTYGNGSIMHFQGASSWGATKQLVKRFFNLLGGVTTIKGS</sequence>
<feature type="domain" description="4Fe-4S Mo/W bis-MGD-type" evidence="4">
    <location>
        <begin position="2"/>
        <end position="59"/>
    </location>
</feature>
<dbReference type="Gene3D" id="2.20.25.90">
    <property type="entry name" value="ADC-like domains"/>
    <property type="match status" value="1"/>
</dbReference>